<dbReference type="Pfam" id="PF00072">
    <property type="entry name" value="Response_reg"/>
    <property type="match status" value="1"/>
</dbReference>
<proteinExistence type="predicted"/>
<dbReference type="RefSeq" id="WP_077692738.1">
    <property type="nucleotide sequence ID" value="NZ_MCOK01000001.1"/>
</dbReference>
<dbReference type="PROSITE" id="PS00622">
    <property type="entry name" value="HTH_LUXR_1"/>
    <property type="match status" value="1"/>
</dbReference>
<evidence type="ECO:0000259" key="6">
    <source>
        <dbReference type="PROSITE" id="PS50043"/>
    </source>
</evidence>
<feature type="domain" description="HTH luxR-type" evidence="6">
    <location>
        <begin position="148"/>
        <end position="213"/>
    </location>
</feature>
<accession>A0A1V3C6M4</accession>
<dbReference type="InterPro" id="IPR016032">
    <property type="entry name" value="Sig_transdc_resp-reg_C-effctor"/>
</dbReference>
<dbReference type="SMART" id="SM00448">
    <property type="entry name" value="REC"/>
    <property type="match status" value="1"/>
</dbReference>
<dbReference type="AlphaFoldDB" id="A0A1V3C6M4"/>
<dbReference type="Proteomes" id="UP000189004">
    <property type="component" value="Unassembled WGS sequence"/>
</dbReference>
<dbReference type="InterPro" id="IPR011006">
    <property type="entry name" value="CheY-like_superfamily"/>
</dbReference>
<dbReference type="PANTHER" id="PTHR43214">
    <property type="entry name" value="TWO-COMPONENT RESPONSE REGULATOR"/>
    <property type="match status" value="1"/>
</dbReference>
<dbReference type="CDD" id="cd17535">
    <property type="entry name" value="REC_NarL-like"/>
    <property type="match status" value="1"/>
</dbReference>
<reference evidence="9" key="1">
    <citation type="submission" date="2016-08" db="EMBL/GenBank/DDBJ databases">
        <authorList>
            <person name="Tokovenko B."/>
            <person name="Kalinowski J."/>
        </authorList>
    </citation>
    <scope>NUCLEOTIDE SEQUENCE [LARGE SCALE GENOMIC DNA]</scope>
    <source>
        <strain evidence="9">UTMC102</strain>
    </source>
</reference>
<dbReference type="GO" id="GO:0000160">
    <property type="term" value="P:phosphorelay signal transduction system"/>
    <property type="evidence" value="ECO:0007669"/>
    <property type="project" value="InterPro"/>
</dbReference>
<evidence type="ECO:0000313" key="9">
    <source>
        <dbReference type="Proteomes" id="UP000189004"/>
    </source>
</evidence>
<organism evidence="8 9">
    <name type="scientific">Nocardiopsis sinuspersici</name>
    <dbReference type="NCBI Taxonomy" id="501010"/>
    <lineage>
        <taxon>Bacteria</taxon>
        <taxon>Bacillati</taxon>
        <taxon>Actinomycetota</taxon>
        <taxon>Actinomycetes</taxon>
        <taxon>Streptosporangiales</taxon>
        <taxon>Nocardiopsidaceae</taxon>
        <taxon>Nocardiopsis</taxon>
    </lineage>
</organism>
<evidence type="ECO:0000256" key="1">
    <source>
        <dbReference type="ARBA" id="ARBA00022553"/>
    </source>
</evidence>
<sequence length="218" mass="23134">MIRVLLADDEPLIRVGIRTILSSDPGITVVAEAGDGHEAADLAGRQRPDVALLDIQMPGADGFTAIELVHRASPATAVAMLTTFGTDDYVARALDGGANGFLLKAATPRELLTGVRTVAEGGAFLSPKVTRRVITGFRARREARTRPDHERVAALSPRERQVLALLGAGASNAEIARELHLAEDTVKTHVSAVYVRLGVRNRVQAAIIAHDSGLAAER</sequence>
<dbReference type="InterPro" id="IPR001789">
    <property type="entry name" value="Sig_transdc_resp-reg_receiver"/>
</dbReference>
<dbReference type="InterPro" id="IPR039420">
    <property type="entry name" value="WalR-like"/>
</dbReference>
<gene>
    <name evidence="8" type="ORF">NOSIN_22765</name>
</gene>
<evidence type="ECO:0000313" key="8">
    <source>
        <dbReference type="EMBL" id="OOC56298.1"/>
    </source>
</evidence>
<evidence type="ECO:0000256" key="4">
    <source>
        <dbReference type="ARBA" id="ARBA00023163"/>
    </source>
</evidence>
<keyword evidence="2" id="KW-0805">Transcription regulation</keyword>
<dbReference type="SUPFAM" id="SSF52172">
    <property type="entry name" value="CheY-like"/>
    <property type="match status" value="1"/>
</dbReference>
<dbReference type="PRINTS" id="PR00038">
    <property type="entry name" value="HTHLUXR"/>
</dbReference>
<dbReference type="Gene3D" id="3.40.50.2300">
    <property type="match status" value="1"/>
</dbReference>
<keyword evidence="1 5" id="KW-0597">Phosphoprotein</keyword>
<evidence type="ECO:0000256" key="3">
    <source>
        <dbReference type="ARBA" id="ARBA00023125"/>
    </source>
</evidence>
<evidence type="ECO:0000256" key="5">
    <source>
        <dbReference type="PROSITE-ProRule" id="PRU00169"/>
    </source>
</evidence>
<protein>
    <submittedName>
        <fullName evidence="8">DNA-binding response regulator</fullName>
    </submittedName>
</protein>
<dbReference type="Pfam" id="PF00196">
    <property type="entry name" value="GerE"/>
    <property type="match status" value="1"/>
</dbReference>
<dbReference type="CDD" id="cd06170">
    <property type="entry name" value="LuxR_C_like"/>
    <property type="match status" value="1"/>
</dbReference>
<dbReference type="EMBL" id="MCOK01000001">
    <property type="protein sequence ID" value="OOC56298.1"/>
    <property type="molecule type" value="Genomic_DNA"/>
</dbReference>
<dbReference type="SUPFAM" id="SSF46894">
    <property type="entry name" value="C-terminal effector domain of the bipartite response regulators"/>
    <property type="match status" value="1"/>
</dbReference>
<dbReference type="InterPro" id="IPR058245">
    <property type="entry name" value="NreC/VraR/RcsB-like_REC"/>
</dbReference>
<dbReference type="PANTHER" id="PTHR43214:SF24">
    <property type="entry name" value="TRANSCRIPTIONAL REGULATORY PROTEIN NARL-RELATED"/>
    <property type="match status" value="1"/>
</dbReference>
<dbReference type="OrthoDB" id="9808843at2"/>
<dbReference type="InterPro" id="IPR000792">
    <property type="entry name" value="Tscrpt_reg_LuxR_C"/>
</dbReference>
<keyword evidence="3 8" id="KW-0238">DNA-binding</keyword>
<dbReference type="SMART" id="SM00421">
    <property type="entry name" value="HTH_LUXR"/>
    <property type="match status" value="1"/>
</dbReference>
<keyword evidence="9" id="KW-1185">Reference proteome</keyword>
<dbReference type="PROSITE" id="PS50110">
    <property type="entry name" value="RESPONSE_REGULATORY"/>
    <property type="match status" value="1"/>
</dbReference>
<feature type="modified residue" description="4-aspartylphosphate" evidence="5">
    <location>
        <position position="54"/>
    </location>
</feature>
<dbReference type="PROSITE" id="PS50043">
    <property type="entry name" value="HTH_LUXR_2"/>
    <property type="match status" value="1"/>
</dbReference>
<dbReference type="GO" id="GO:0006355">
    <property type="term" value="P:regulation of DNA-templated transcription"/>
    <property type="evidence" value="ECO:0007669"/>
    <property type="project" value="InterPro"/>
</dbReference>
<dbReference type="STRING" id="501010.NOSIN_22765"/>
<dbReference type="GO" id="GO:0003677">
    <property type="term" value="F:DNA binding"/>
    <property type="evidence" value="ECO:0007669"/>
    <property type="project" value="UniProtKB-KW"/>
</dbReference>
<name>A0A1V3C6M4_9ACTN</name>
<comment type="caution">
    <text evidence="8">The sequence shown here is derived from an EMBL/GenBank/DDBJ whole genome shotgun (WGS) entry which is preliminary data.</text>
</comment>
<feature type="domain" description="Response regulatory" evidence="7">
    <location>
        <begin position="3"/>
        <end position="119"/>
    </location>
</feature>
<evidence type="ECO:0000259" key="7">
    <source>
        <dbReference type="PROSITE" id="PS50110"/>
    </source>
</evidence>
<evidence type="ECO:0000256" key="2">
    <source>
        <dbReference type="ARBA" id="ARBA00023015"/>
    </source>
</evidence>
<keyword evidence="4" id="KW-0804">Transcription</keyword>